<evidence type="ECO:0000313" key="2">
    <source>
        <dbReference type="Proteomes" id="UP001138768"/>
    </source>
</evidence>
<dbReference type="EMBL" id="NRRY01000064">
    <property type="protein sequence ID" value="MBK1621253.1"/>
    <property type="molecule type" value="Genomic_DNA"/>
</dbReference>
<accession>A0A9X1B6A0</accession>
<proteinExistence type="predicted"/>
<sequence length="142" mass="15396">MPKSAPPVRLQEDLIQSASLAGSQLHRSAAEQIEYWASLGQQIAGFVDPQSLLAVAAGLARLRVEPIMAQPVASESVFAAVESDRRSGALSRKVTQAAIRYQASRTHPGYLEQIDANGLRTLGTFRQGVFVPLEEQAVWLRA</sequence>
<dbReference type="RefSeq" id="WP_200249773.1">
    <property type="nucleotide sequence ID" value="NZ_NRRY01000064.1"/>
</dbReference>
<dbReference type="Proteomes" id="UP001138768">
    <property type="component" value="Unassembled WGS sequence"/>
</dbReference>
<comment type="caution">
    <text evidence="1">The sequence shown here is derived from an EMBL/GenBank/DDBJ whole genome shotgun (WGS) entry which is preliminary data.</text>
</comment>
<protein>
    <recommendedName>
        <fullName evidence="3">ParD-like antitoxin of type II toxin-antitoxin system</fullName>
    </recommendedName>
</protein>
<keyword evidence="2" id="KW-1185">Reference proteome</keyword>
<name>A0A9X1B6A0_9GAMM</name>
<evidence type="ECO:0000313" key="1">
    <source>
        <dbReference type="EMBL" id="MBK1621253.1"/>
    </source>
</evidence>
<dbReference type="AlphaFoldDB" id="A0A9X1B6A0"/>
<gene>
    <name evidence="1" type="ORF">CKO42_23110</name>
</gene>
<reference evidence="1 2" key="1">
    <citation type="journal article" date="2020" name="Microorganisms">
        <title>Osmotic Adaptation and Compatible Solute Biosynthesis of Phototrophic Bacteria as Revealed from Genome Analyses.</title>
        <authorList>
            <person name="Imhoff J.F."/>
            <person name="Rahn T."/>
            <person name="Kunzel S."/>
            <person name="Keller A."/>
            <person name="Neulinger S.C."/>
        </authorList>
    </citation>
    <scope>NUCLEOTIDE SEQUENCE [LARGE SCALE GENOMIC DNA]</scope>
    <source>
        <strain evidence="1 2">DSM 25653</strain>
    </source>
</reference>
<dbReference type="InterPro" id="IPR021831">
    <property type="entry name" value="ParD-like"/>
</dbReference>
<evidence type="ECO:0008006" key="3">
    <source>
        <dbReference type="Google" id="ProtNLM"/>
    </source>
</evidence>
<dbReference type="Pfam" id="PF11903">
    <property type="entry name" value="ParD_like"/>
    <property type="match status" value="1"/>
</dbReference>
<organism evidence="1 2">
    <name type="scientific">Lamprobacter modestohalophilus</name>
    <dbReference type="NCBI Taxonomy" id="1064514"/>
    <lineage>
        <taxon>Bacteria</taxon>
        <taxon>Pseudomonadati</taxon>
        <taxon>Pseudomonadota</taxon>
        <taxon>Gammaproteobacteria</taxon>
        <taxon>Chromatiales</taxon>
        <taxon>Chromatiaceae</taxon>
        <taxon>Lamprobacter</taxon>
    </lineage>
</organism>